<dbReference type="Proteomes" id="UP000663829">
    <property type="component" value="Unassembled WGS sequence"/>
</dbReference>
<protein>
    <recommendedName>
        <fullName evidence="3">EGF-like domain-containing protein</fullName>
    </recommendedName>
</protein>
<evidence type="ECO:0000256" key="2">
    <source>
        <dbReference type="SAM" id="SignalP"/>
    </source>
</evidence>
<dbReference type="InterPro" id="IPR011990">
    <property type="entry name" value="TPR-like_helical_dom_sf"/>
</dbReference>
<feature type="domain" description="EGF-like" evidence="3">
    <location>
        <begin position="341"/>
        <end position="383"/>
    </location>
</feature>
<dbReference type="Proteomes" id="UP000681722">
    <property type="component" value="Unassembled WGS sequence"/>
</dbReference>
<gene>
    <name evidence="4" type="ORF">GPM918_LOCUS9518</name>
    <name evidence="5" type="ORF">SRO942_LOCUS9519</name>
</gene>
<dbReference type="PROSITE" id="PS50005">
    <property type="entry name" value="TPR"/>
    <property type="match status" value="1"/>
</dbReference>
<dbReference type="InterPro" id="IPR033396">
    <property type="entry name" value="DUF5107"/>
</dbReference>
<evidence type="ECO:0000313" key="5">
    <source>
        <dbReference type="EMBL" id="CAF3698157.1"/>
    </source>
</evidence>
<evidence type="ECO:0000313" key="4">
    <source>
        <dbReference type="EMBL" id="CAF0918380.1"/>
    </source>
</evidence>
<keyword evidence="2" id="KW-0732">Signal</keyword>
<dbReference type="Pfam" id="PF17128">
    <property type="entry name" value="DUF5107"/>
    <property type="match status" value="1"/>
</dbReference>
<evidence type="ECO:0000256" key="1">
    <source>
        <dbReference type="PROSITE-ProRule" id="PRU00339"/>
    </source>
</evidence>
<dbReference type="PANTHER" id="PTHR46967:SF2">
    <property type="entry name" value="SUSHI, VON WILLEBRAND FACTOR TYPE A, EGF AND PENTRAXIN DOMAIN-CONTAINING PROTEIN 1-LIKE"/>
    <property type="match status" value="1"/>
</dbReference>
<dbReference type="SMART" id="SM01411">
    <property type="entry name" value="Ephrin_rec_like"/>
    <property type="match status" value="8"/>
</dbReference>
<dbReference type="Gene3D" id="1.25.40.10">
    <property type="entry name" value="Tetratricopeptide repeat domain"/>
    <property type="match status" value="3"/>
</dbReference>
<organism evidence="4 6">
    <name type="scientific">Didymodactylos carnosus</name>
    <dbReference type="NCBI Taxonomy" id="1234261"/>
    <lineage>
        <taxon>Eukaryota</taxon>
        <taxon>Metazoa</taxon>
        <taxon>Spiralia</taxon>
        <taxon>Gnathifera</taxon>
        <taxon>Rotifera</taxon>
        <taxon>Eurotatoria</taxon>
        <taxon>Bdelloidea</taxon>
        <taxon>Philodinida</taxon>
        <taxon>Philodinidae</taxon>
        <taxon>Didymodactylos</taxon>
    </lineage>
</organism>
<keyword evidence="6" id="KW-1185">Reference proteome</keyword>
<feature type="domain" description="EGF-like" evidence="3">
    <location>
        <begin position="92"/>
        <end position="135"/>
    </location>
</feature>
<dbReference type="InterPro" id="IPR011641">
    <property type="entry name" value="Tyr-kin_ephrin_A/B_rcpt-like"/>
</dbReference>
<dbReference type="SMART" id="SM00028">
    <property type="entry name" value="TPR"/>
    <property type="match status" value="5"/>
</dbReference>
<feature type="chain" id="PRO_5044131870" description="EGF-like domain-containing protein" evidence="2">
    <location>
        <begin position="21"/>
        <end position="1640"/>
    </location>
</feature>
<feature type="domain" description="EGF-like" evidence="3">
    <location>
        <begin position="142"/>
        <end position="185"/>
    </location>
</feature>
<dbReference type="InterPro" id="IPR019734">
    <property type="entry name" value="TPR_rpt"/>
</dbReference>
<dbReference type="PANTHER" id="PTHR46967">
    <property type="entry name" value="INSULIN-LIKE GROWTH FACTOR BINDING PROTEIN,N-TERMINAL"/>
    <property type="match status" value="1"/>
</dbReference>
<comment type="caution">
    <text evidence="4">The sequence shown here is derived from an EMBL/GenBank/DDBJ whole genome shotgun (WGS) entry which is preliminary data.</text>
</comment>
<feature type="domain" description="EGF-like" evidence="3">
    <location>
        <begin position="390"/>
        <end position="432"/>
    </location>
</feature>
<evidence type="ECO:0000259" key="3">
    <source>
        <dbReference type="SMART" id="SM00181"/>
    </source>
</evidence>
<dbReference type="InterPro" id="IPR009030">
    <property type="entry name" value="Growth_fac_rcpt_cys_sf"/>
</dbReference>
<reference evidence="4" key="1">
    <citation type="submission" date="2021-02" db="EMBL/GenBank/DDBJ databases">
        <authorList>
            <person name="Nowell W R."/>
        </authorList>
    </citation>
    <scope>NUCLEOTIDE SEQUENCE</scope>
</reference>
<proteinExistence type="predicted"/>
<dbReference type="Gene3D" id="2.10.50.10">
    <property type="entry name" value="Tumor Necrosis Factor Receptor, subunit A, domain 2"/>
    <property type="match status" value="5"/>
</dbReference>
<feature type="repeat" description="TPR" evidence="1">
    <location>
        <begin position="1149"/>
        <end position="1182"/>
    </location>
</feature>
<feature type="signal peptide" evidence="2">
    <location>
        <begin position="1"/>
        <end position="20"/>
    </location>
</feature>
<dbReference type="SUPFAM" id="SSF57184">
    <property type="entry name" value="Growth factor receptor domain"/>
    <property type="match status" value="3"/>
</dbReference>
<keyword evidence="1" id="KW-0802">TPR repeat</keyword>
<evidence type="ECO:0000313" key="6">
    <source>
        <dbReference type="Proteomes" id="UP000663829"/>
    </source>
</evidence>
<sequence>MMFFPSILLILLTHFNYVQCATTCNRGQYLDNTNCYNCEPGYYCPDGVRQIPCSPGTYQDDYQSSSCASCSSGYYTTLYNSTKCLICPIGKMCPNNDRDPITCPAGTYQNSAGSTTCVQCSQGYYSTSPNSLECQICPKGSECPRPDQGPLLCRPGTYSYDYGAYACQTCTSGTYTTQSGTVSCVACPKGNECPRADQPPSPCRPGSFAGSDGLTSCTACSQNYYATKSGQVACQLCPVGFDCLQRDQDPRPCPAGYSRDYSQTSCTKCSSGTYAKNISSSRCDSCPAGNECPSADQLPSPCRAGTYASSMNTATCSKCPSGYYTTKTGSVQCDICSRGSSCASPDQAPMLCPPGTYSGLKTTMCSKCTQGYYTVTNGSIDCNICPSGYQCLSSDKAPTPCPAGTYSNYGSTTCLSCSRGYYAVSPSSSSCLPCAPGYYCDDVTMCPKQCAKGMYSDSGVVTCSQCTKVINELIRRKFDWEFVFNWESEIVNKDLVMISVFGNEIDFSIVQLIINNFHFDYHDNKTIDEIIEAFAEEVDMEGIEYTIIKLLLLSNTKFHYYIFFAVDIKYQNTIDIKLETLDRRLNNDSVDTNFNDVNTIQSMSTITFERDTDSDTNSVIIMDNEIDNNPIPQFHRLYPYSRFDGYANEGHTQNWTMIVLENAYIKLWICPEIGGKIWGAREKSTGKDFIYFNHVVKFRDVAMRGPWTSGGIEWNFGIIGHSPSCSAPVDYFWKKNENKQIVSCTVGTTDWSSQTTWRVEICLEKDKTYFQTRTWWFNNTAQDQSYYQWTNVGIKTNGNLEYIFPGNRHLGHDGRHFSWPYDELNKHQISFYNQNDFGEYKSYHVYGTITNFWGCYWHEDNFGFGHYSLYDDKVGKKIWIWGLSRYGMIWEDLLTDEDGQYSEVQAGRLFNQTVASSSKTPFKHRTFSPYTLDKFDEYWFPIKNIQGLTHACKQLSFKINEYSIQICANEYLNQTLMLKFEHDILFKHKLDLKPMQTIDLKFPKLQQSQLKQVSIYLNDELIYDALQLHYVLKRPVNVPQNFDINSLQSLSIQGQEWERQRLFQFAVDTYKKCLQIDQNYIPALNGLAGIYYRHTKYNDAIELLIRVLSIDTYNSRANYLYGLTNVKLGNIYDARDGFSLSSQSIDYRCSSYIELSKIEIREKQFNKALDYIEKALDNDKYNWQALQLKVLLDLNYVDIALEQNPLNHMFRYEKYKQNADSFQSGIQTELKHQVYLELATWYYDLKKYSDSIQILTLALSASVNYPLIQIWKAFLLDKIDNNSQLSNDLLNEAVLMESDYVCPHRQEDVDILKWAIEKNSNWKLKYYLALLNIHMLQDSEALTLLLSCSPADANDHYYPFYIVRAMLLKKLNNDTKACENDLIIATETKNWRTVLTLSKFYENNNNWLKALEIVRSLYHESDQNYYASLQLAKCLMYTKEYENAIDLMKNKFYILPNEGTLLGRYIWRETHLYAALETIIANNYSKALIYINEARKWPENLGVGKPYDVDERLEDFLELCCIQQNHDEKLILEKKIMNYRINYPHQLFKSSDLLTIFILKKQGYIEKAKELMDKWLKQDNSMTVRWSEAVLNNDKTGTSAICSETEETIDSKEALPYETVFEDREFSFIKQLYQVGLLRL</sequence>
<dbReference type="EMBL" id="CAJOBC010001776">
    <property type="protein sequence ID" value="CAF3698157.1"/>
    <property type="molecule type" value="Genomic_DNA"/>
</dbReference>
<accession>A0A814ATR6</accession>
<dbReference type="InterPro" id="IPR000742">
    <property type="entry name" value="EGF"/>
</dbReference>
<dbReference type="SUPFAM" id="SSF48452">
    <property type="entry name" value="TPR-like"/>
    <property type="match status" value="2"/>
</dbReference>
<dbReference type="EMBL" id="CAJNOQ010001776">
    <property type="protein sequence ID" value="CAF0918380.1"/>
    <property type="molecule type" value="Genomic_DNA"/>
</dbReference>
<name>A0A814ATR6_9BILA</name>
<dbReference type="OrthoDB" id="439917at2759"/>
<dbReference type="Pfam" id="PF07699">
    <property type="entry name" value="Ephrin_rec_like"/>
    <property type="match status" value="1"/>
</dbReference>
<dbReference type="SMART" id="SM00181">
    <property type="entry name" value="EGF"/>
    <property type="match status" value="5"/>
</dbReference>
<feature type="domain" description="EGF-like" evidence="3">
    <location>
        <begin position="291"/>
        <end position="334"/>
    </location>
</feature>